<comment type="caution">
    <text evidence="3">The sequence shown here is derived from an EMBL/GenBank/DDBJ whole genome shotgun (WGS) entry which is preliminary data.</text>
</comment>
<name>A0A8H4RUS0_9HELO</name>
<evidence type="ECO:0000259" key="2">
    <source>
        <dbReference type="Pfam" id="PF08501"/>
    </source>
</evidence>
<dbReference type="Gene3D" id="3.40.50.10860">
    <property type="entry name" value="Leucine Dehydrogenase, chain A, domain 1"/>
    <property type="match status" value="1"/>
</dbReference>
<accession>A0A8H4RUS0</accession>
<dbReference type="PANTHER" id="PTHR21089">
    <property type="entry name" value="SHIKIMATE DEHYDROGENASE"/>
    <property type="match status" value="1"/>
</dbReference>
<dbReference type="Proteomes" id="UP000566819">
    <property type="component" value="Unassembled WGS sequence"/>
</dbReference>
<gene>
    <name evidence="3" type="ORF">G7Y89_g2106</name>
</gene>
<dbReference type="Pfam" id="PF08501">
    <property type="entry name" value="Shikimate_dh_N"/>
    <property type="match status" value="1"/>
</dbReference>
<organism evidence="3 4">
    <name type="scientific">Cudoniella acicularis</name>
    <dbReference type="NCBI Taxonomy" id="354080"/>
    <lineage>
        <taxon>Eukaryota</taxon>
        <taxon>Fungi</taxon>
        <taxon>Dikarya</taxon>
        <taxon>Ascomycota</taxon>
        <taxon>Pezizomycotina</taxon>
        <taxon>Leotiomycetes</taxon>
        <taxon>Helotiales</taxon>
        <taxon>Tricladiaceae</taxon>
        <taxon>Cudoniella</taxon>
    </lineage>
</organism>
<feature type="domain" description="Shikimate dehydrogenase substrate binding N-terminal" evidence="2">
    <location>
        <begin position="94"/>
        <end position="174"/>
    </location>
</feature>
<dbReference type="SUPFAM" id="SSF51735">
    <property type="entry name" value="NAD(P)-binding Rossmann-fold domains"/>
    <property type="match status" value="1"/>
</dbReference>
<feature type="compositionally biased region" description="Low complexity" evidence="1">
    <location>
        <begin position="56"/>
        <end position="69"/>
    </location>
</feature>
<dbReference type="PANTHER" id="PTHR21089:SF1">
    <property type="entry name" value="BIFUNCTIONAL 3-DEHYDROQUINATE DEHYDRATASE_SHIKIMATE DEHYDROGENASE, CHLOROPLASTIC"/>
    <property type="match status" value="1"/>
</dbReference>
<dbReference type="InterPro" id="IPR046346">
    <property type="entry name" value="Aminoacid_DH-like_N_sf"/>
</dbReference>
<dbReference type="GO" id="GO:0009423">
    <property type="term" value="P:chorismate biosynthetic process"/>
    <property type="evidence" value="ECO:0007669"/>
    <property type="project" value="TreeGrafter"/>
</dbReference>
<dbReference type="Gene3D" id="3.40.50.720">
    <property type="entry name" value="NAD(P)-binding Rossmann-like Domain"/>
    <property type="match status" value="1"/>
</dbReference>
<dbReference type="GO" id="GO:0004764">
    <property type="term" value="F:shikimate 3-dehydrogenase (NADP+) activity"/>
    <property type="evidence" value="ECO:0007669"/>
    <property type="project" value="InterPro"/>
</dbReference>
<proteinExistence type="predicted"/>
<dbReference type="InterPro" id="IPR013708">
    <property type="entry name" value="Shikimate_DH-bd_N"/>
</dbReference>
<feature type="region of interest" description="Disordered" evidence="1">
    <location>
        <begin position="56"/>
        <end position="87"/>
    </location>
</feature>
<dbReference type="AlphaFoldDB" id="A0A8H4RUS0"/>
<evidence type="ECO:0000313" key="3">
    <source>
        <dbReference type="EMBL" id="KAF4635978.1"/>
    </source>
</evidence>
<evidence type="ECO:0000256" key="1">
    <source>
        <dbReference type="SAM" id="MobiDB-lite"/>
    </source>
</evidence>
<protein>
    <recommendedName>
        <fullName evidence="2">Shikimate dehydrogenase substrate binding N-terminal domain-containing protein</fullName>
    </recommendedName>
</protein>
<dbReference type="InterPro" id="IPR036291">
    <property type="entry name" value="NAD(P)-bd_dom_sf"/>
</dbReference>
<sequence>MLGYEDEDDNQIAHNCIKNRSTASSDTGYSLGLYTKYLNARMSATTATLFSTTPEAPAAQMAPQHPATPLSSQNDAPQPPPVPSTTHLDRVSYLFGHPISHSLSPLLHGTIYESLNLNYAQHLYETTSLPACLALARSEKFFGASVTMPHKVAIIPYLDMLTPEGEAIGAVNTIFLRNSPSGKRLLCGTNTDCIGIREAILQNVDQAVVDRMKGKPGMVIGGGGTSRAAVYALKIFLECSDIYLVNRDRGEVDQVIQECQSKGFGDGLRYVGSVEEAERLAGPLVVVSAIPDFPPKTEAEIATRKVIETMLGKSEKGAILEMCYHPSPNTAIAKISRESGWRLIEGTEAMIWQGLEQDKVWLRRRVRALPVEKVKEVIGAKLAARSRL</sequence>
<dbReference type="InterPro" id="IPR022893">
    <property type="entry name" value="Shikimate_DH_fam"/>
</dbReference>
<evidence type="ECO:0000313" key="4">
    <source>
        <dbReference type="Proteomes" id="UP000566819"/>
    </source>
</evidence>
<dbReference type="EMBL" id="JAAMPI010000089">
    <property type="protein sequence ID" value="KAF4635978.1"/>
    <property type="molecule type" value="Genomic_DNA"/>
</dbReference>
<keyword evidence="4" id="KW-1185">Reference proteome</keyword>
<reference evidence="3 4" key="1">
    <citation type="submission" date="2020-03" db="EMBL/GenBank/DDBJ databases">
        <title>Draft Genome Sequence of Cudoniella acicularis.</title>
        <authorList>
            <person name="Buettner E."/>
            <person name="Kellner H."/>
        </authorList>
    </citation>
    <scope>NUCLEOTIDE SEQUENCE [LARGE SCALE GENOMIC DNA]</scope>
    <source>
        <strain evidence="3 4">DSM 108380</strain>
    </source>
</reference>
<dbReference type="GO" id="GO:0019632">
    <property type="term" value="P:shikimate metabolic process"/>
    <property type="evidence" value="ECO:0007669"/>
    <property type="project" value="TreeGrafter"/>
</dbReference>
<dbReference type="SUPFAM" id="SSF53223">
    <property type="entry name" value="Aminoacid dehydrogenase-like, N-terminal domain"/>
    <property type="match status" value="1"/>
</dbReference>
<dbReference type="CDD" id="cd01065">
    <property type="entry name" value="NAD_bind_Shikimate_DH"/>
    <property type="match status" value="1"/>
</dbReference>
<dbReference type="OrthoDB" id="204377at2759"/>